<reference evidence="2 3" key="1">
    <citation type="submission" date="2014-04" db="EMBL/GenBank/DDBJ databases">
        <authorList>
            <consortium name="DOE Joint Genome Institute"/>
            <person name="Kuo A."/>
            <person name="Kohler A."/>
            <person name="Nagy L.G."/>
            <person name="Floudas D."/>
            <person name="Copeland A."/>
            <person name="Barry K.W."/>
            <person name="Cichocki N."/>
            <person name="Veneault-Fourrey C."/>
            <person name="LaButti K."/>
            <person name="Lindquist E.A."/>
            <person name="Lipzen A."/>
            <person name="Lundell T."/>
            <person name="Morin E."/>
            <person name="Murat C."/>
            <person name="Sun H."/>
            <person name="Tunlid A."/>
            <person name="Henrissat B."/>
            <person name="Grigoriev I.V."/>
            <person name="Hibbett D.S."/>
            <person name="Martin F."/>
            <person name="Nordberg H.P."/>
            <person name="Cantor M.N."/>
            <person name="Hua S.X."/>
        </authorList>
    </citation>
    <scope>NUCLEOTIDE SEQUENCE [LARGE SCALE GENOMIC DNA]</scope>
    <source>
        <strain evidence="2 3">Foug A</strain>
    </source>
</reference>
<protein>
    <recommendedName>
        <fullName evidence="1">Mon2/Sec7/BIG1-like HDS domain-containing protein</fullName>
    </recommendedName>
</protein>
<dbReference type="OrthoDB" id="18431at2759"/>
<evidence type="ECO:0000313" key="3">
    <source>
        <dbReference type="Proteomes" id="UP000053989"/>
    </source>
</evidence>
<dbReference type="Proteomes" id="UP000053989">
    <property type="component" value="Unassembled WGS sequence"/>
</dbReference>
<evidence type="ECO:0000313" key="2">
    <source>
        <dbReference type="EMBL" id="KIM61074.1"/>
    </source>
</evidence>
<dbReference type="InParanoid" id="A0A0C3DY37"/>
<dbReference type="EMBL" id="KN822056">
    <property type="protein sequence ID" value="KIM61074.1"/>
    <property type="molecule type" value="Genomic_DNA"/>
</dbReference>
<dbReference type="InterPro" id="IPR015403">
    <property type="entry name" value="Mon2/Sec7/BIG1-like_HDS"/>
</dbReference>
<accession>A0A0C3DY37</accession>
<dbReference type="SUPFAM" id="SSF48371">
    <property type="entry name" value="ARM repeat"/>
    <property type="match status" value="1"/>
</dbReference>
<sequence length="371" mass="42274">MGVHINSGNLQAAIVDFVRALCDVSCNEIQSSGLSQHPCLFSLQKLVEIFSYNMDRIRLEWSNLWDILGEHFNQICCHSNPHIVFFALDSLRQLSMRFLEKEELPPSIFQKDFLQPFEYTMLHNTNSDIHDMVLQCLQQMIQTQVQNMRSGWRTMFGVLSAASKGLTERITFSAFEILTIVNQDHFTAIVRHGAFANLTVCITGFCKGHEDQSLSLRATAMLRGIIPVMLRSTECGFMPESHAPSKDILMGFWFPVLFGFHDIIVNGEDSEVRRIALNSLFTALKSYGRSFPAEFWNTIFQKLLFPIFAVLKANEDLPQSSMQEDMNVWLSTTMIQALYTLIDLYTFHSDLLEHFLDGLLDLLCACICQGA</sequence>
<dbReference type="STRING" id="1036808.A0A0C3DY37"/>
<gene>
    <name evidence="2" type="ORF">SCLCIDRAFT_26213</name>
</gene>
<organism evidence="2 3">
    <name type="scientific">Scleroderma citrinum Foug A</name>
    <dbReference type="NCBI Taxonomy" id="1036808"/>
    <lineage>
        <taxon>Eukaryota</taxon>
        <taxon>Fungi</taxon>
        <taxon>Dikarya</taxon>
        <taxon>Basidiomycota</taxon>
        <taxon>Agaricomycotina</taxon>
        <taxon>Agaricomycetes</taxon>
        <taxon>Agaricomycetidae</taxon>
        <taxon>Boletales</taxon>
        <taxon>Sclerodermatineae</taxon>
        <taxon>Sclerodermataceae</taxon>
        <taxon>Scleroderma</taxon>
    </lineage>
</organism>
<dbReference type="PANTHER" id="PTHR10663">
    <property type="entry name" value="GUANYL-NUCLEOTIDE EXCHANGE FACTOR"/>
    <property type="match status" value="1"/>
</dbReference>
<keyword evidence="3" id="KW-1185">Reference proteome</keyword>
<dbReference type="Pfam" id="PF09324">
    <property type="entry name" value="Sec7-like_HDS"/>
    <property type="match status" value="1"/>
</dbReference>
<dbReference type="PANTHER" id="PTHR10663:SF375">
    <property type="entry name" value="LD29171P"/>
    <property type="match status" value="1"/>
</dbReference>
<evidence type="ECO:0000259" key="1">
    <source>
        <dbReference type="Pfam" id="PF09324"/>
    </source>
</evidence>
<dbReference type="InterPro" id="IPR016024">
    <property type="entry name" value="ARM-type_fold"/>
</dbReference>
<reference evidence="3" key="2">
    <citation type="submission" date="2015-01" db="EMBL/GenBank/DDBJ databases">
        <title>Evolutionary Origins and Diversification of the Mycorrhizal Mutualists.</title>
        <authorList>
            <consortium name="DOE Joint Genome Institute"/>
            <consortium name="Mycorrhizal Genomics Consortium"/>
            <person name="Kohler A."/>
            <person name="Kuo A."/>
            <person name="Nagy L.G."/>
            <person name="Floudas D."/>
            <person name="Copeland A."/>
            <person name="Barry K.W."/>
            <person name="Cichocki N."/>
            <person name="Veneault-Fourrey C."/>
            <person name="LaButti K."/>
            <person name="Lindquist E.A."/>
            <person name="Lipzen A."/>
            <person name="Lundell T."/>
            <person name="Morin E."/>
            <person name="Murat C."/>
            <person name="Riley R."/>
            <person name="Ohm R."/>
            <person name="Sun H."/>
            <person name="Tunlid A."/>
            <person name="Henrissat B."/>
            <person name="Grigoriev I.V."/>
            <person name="Hibbett D.S."/>
            <person name="Martin F."/>
        </authorList>
    </citation>
    <scope>NUCLEOTIDE SEQUENCE [LARGE SCALE GENOMIC DNA]</scope>
    <source>
        <strain evidence="3">Foug A</strain>
    </source>
</reference>
<name>A0A0C3DY37_9AGAM</name>
<dbReference type="HOGENOM" id="CLU_746312_0_0_1"/>
<proteinExistence type="predicted"/>
<dbReference type="AlphaFoldDB" id="A0A0C3DY37"/>
<feature type="domain" description="Mon2/Sec7/BIG1-like HDS" evidence="1">
    <location>
        <begin position="97"/>
        <end position="178"/>
    </location>
</feature>